<feature type="region of interest" description="Disordered" evidence="1">
    <location>
        <begin position="256"/>
        <end position="278"/>
    </location>
</feature>
<accession>A0ABP9QFU8</accession>
<feature type="transmembrane region" description="Helical" evidence="2">
    <location>
        <begin position="61"/>
        <end position="80"/>
    </location>
</feature>
<protein>
    <submittedName>
        <fullName evidence="3">Membrane protein</fullName>
    </submittedName>
</protein>
<keyword evidence="2" id="KW-0472">Membrane</keyword>
<evidence type="ECO:0000313" key="4">
    <source>
        <dbReference type="Proteomes" id="UP001428817"/>
    </source>
</evidence>
<comment type="caution">
    <text evidence="3">The sequence shown here is derived from an EMBL/GenBank/DDBJ whole genome shotgun (WGS) entry which is preliminary data.</text>
</comment>
<gene>
    <name evidence="3" type="ORF">GCM10023321_44980</name>
</gene>
<evidence type="ECO:0000256" key="2">
    <source>
        <dbReference type="SAM" id="Phobius"/>
    </source>
</evidence>
<reference evidence="4" key="1">
    <citation type="journal article" date="2019" name="Int. J. Syst. Evol. Microbiol.">
        <title>The Global Catalogue of Microorganisms (GCM) 10K type strain sequencing project: providing services to taxonomists for standard genome sequencing and annotation.</title>
        <authorList>
            <consortium name="The Broad Institute Genomics Platform"/>
            <consortium name="The Broad Institute Genome Sequencing Center for Infectious Disease"/>
            <person name="Wu L."/>
            <person name="Ma J."/>
        </authorList>
    </citation>
    <scope>NUCLEOTIDE SEQUENCE [LARGE SCALE GENOMIC DNA]</scope>
    <source>
        <strain evidence="4">JCM 18303</strain>
    </source>
</reference>
<evidence type="ECO:0000313" key="3">
    <source>
        <dbReference type="EMBL" id="GAA5161163.1"/>
    </source>
</evidence>
<proteinExistence type="predicted"/>
<keyword evidence="2" id="KW-1133">Transmembrane helix</keyword>
<feature type="transmembrane region" description="Helical" evidence="2">
    <location>
        <begin position="192"/>
        <end position="209"/>
    </location>
</feature>
<feature type="transmembrane region" description="Helical" evidence="2">
    <location>
        <begin position="100"/>
        <end position="118"/>
    </location>
</feature>
<organism evidence="3 4">
    <name type="scientific">Pseudonocardia eucalypti</name>
    <dbReference type="NCBI Taxonomy" id="648755"/>
    <lineage>
        <taxon>Bacteria</taxon>
        <taxon>Bacillati</taxon>
        <taxon>Actinomycetota</taxon>
        <taxon>Actinomycetes</taxon>
        <taxon>Pseudonocardiales</taxon>
        <taxon>Pseudonocardiaceae</taxon>
        <taxon>Pseudonocardia</taxon>
    </lineage>
</organism>
<sequence>MRKLPHVTVLFWVLKTIAVTLGETAGDLFGIDLQLGYATTAIVFMVFFCVVVTLQVRADRFHAGLFWAVVLSTSTVGTEISDFMNRGFGHASDDGGGIGYTWGGIILATMLAAVFVVWWRTGQTYDVENIATRKGEILYWVAILISNTLGTSSGDVLAHDTPLGFRGAFFVIAGIMVLLVAAHYLTPINGTVLFWVAFVLTRPLGAAGGDYLVKPVDEDGLGWGTLWGSVALLAALVGFVVFQTVQLRRDPLEPLPAPRNRLTGEPERANGALVSLSG</sequence>
<feature type="transmembrane region" description="Helical" evidence="2">
    <location>
        <begin position="221"/>
        <end position="242"/>
    </location>
</feature>
<dbReference type="EMBL" id="BAABJP010000022">
    <property type="protein sequence ID" value="GAA5161163.1"/>
    <property type="molecule type" value="Genomic_DNA"/>
</dbReference>
<dbReference type="InterPro" id="IPR007136">
    <property type="entry name" value="DUF347"/>
</dbReference>
<dbReference type="Pfam" id="PF03988">
    <property type="entry name" value="DUF347"/>
    <property type="match status" value="4"/>
</dbReference>
<dbReference type="Proteomes" id="UP001428817">
    <property type="component" value="Unassembled WGS sequence"/>
</dbReference>
<keyword evidence="4" id="KW-1185">Reference proteome</keyword>
<evidence type="ECO:0000256" key="1">
    <source>
        <dbReference type="SAM" id="MobiDB-lite"/>
    </source>
</evidence>
<feature type="transmembrane region" description="Helical" evidence="2">
    <location>
        <begin position="34"/>
        <end position="54"/>
    </location>
</feature>
<dbReference type="RefSeq" id="WP_221498816.1">
    <property type="nucleotide sequence ID" value="NZ_BAABJP010000022.1"/>
</dbReference>
<feature type="transmembrane region" description="Helical" evidence="2">
    <location>
        <begin position="163"/>
        <end position="185"/>
    </location>
</feature>
<feature type="transmembrane region" description="Helical" evidence="2">
    <location>
        <begin position="138"/>
        <end position="157"/>
    </location>
</feature>
<keyword evidence="2" id="KW-0812">Transmembrane</keyword>
<name>A0ABP9QFU8_9PSEU</name>